<evidence type="ECO:0000313" key="7">
    <source>
        <dbReference type="EMBL" id="EPZ33839.1"/>
    </source>
</evidence>
<evidence type="ECO:0000256" key="1">
    <source>
        <dbReference type="ARBA" id="ARBA00022603"/>
    </source>
</evidence>
<dbReference type="AlphaFoldDB" id="A0A075AZ48"/>
<evidence type="ECO:0000256" key="2">
    <source>
        <dbReference type="ARBA" id="ARBA00022679"/>
    </source>
</evidence>
<dbReference type="InterPro" id="IPR042620">
    <property type="entry name" value="NSUN7"/>
</dbReference>
<dbReference type="InterPro" id="IPR029063">
    <property type="entry name" value="SAM-dependent_MTases_sf"/>
</dbReference>
<dbReference type="OrthoDB" id="435282at2759"/>
<dbReference type="Pfam" id="PF01189">
    <property type="entry name" value="Methyltr_RsmB-F"/>
    <property type="match status" value="1"/>
</dbReference>
<dbReference type="InterPro" id="IPR001678">
    <property type="entry name" value="MeTrfase_RsmB-F_NOP2_dom"/>
</dbReference>
<evidence type="ECO:0000313" key="8">
    <source>
        <dbReference type="Proteomes" id="UP000030755"/>
    </source>
</evidence>
<dbReference type="EMBL" id="KE561033">
    <property type="protein sequence ID" value="EPZ33839.1"/>
    <property type="molecule type" value="Genomic_DNA"/>
</dbReference>
<comment type="caution">
    <text evidence="5">Lacks conserved residue(s) required for the propagation of feature annotation.</text>
</comment>
<keyword evidence="2 5" id="KW-0808">Transferase</keyword>
<comment type="similarity">
    <text evidence="5">Belongs to the class I-like SAM-binding methyltransferase superfamily. RsmB/NOP family.</text>
</comment>
<keyword evidence="3 5" id="KW-0949">S-adenosyl-L-methionine</keyword>
<evidence type="ECO:0000256" key="3">
    <source>
        <dbReference type="ARBA" id="ARBA00022691"/>
    </source>
</evidence>
<protein>
    <recommendedName>
        <fullName evidence="6">SAM-dependent MTase RsmB/NOP-type domain-containing protein</fullName>
    </recommendedName>
</protein>
<dbReference type="Proteomes" id="UP000030755">
    <property type="component" value="Unassembled WGS sequence"/>
</dbReference>
<gene>
    <name evidence="7" type="ORF">O9G_005213</name>
</gene>
<organism evidence="7 8">
    <name type="scientific">Rozella allomycis (strain CSF55)</name>
    <dbReference type="NCBI Taxonomy" id="988480"/>
    <lineage>
        <taxon>Eukaryota</taxon>
        <taxon>Fungi</taxon>
        <taxon>Fungi incertae sedis</taxon>
        <taxon>Cryptomycota</taxon>
        <taxon>Cryptomycota incertae sedis</taxon>
        <taxon>Rozella</taxon>
    </lineage>
</organism>
<keyword evidence="4 5" id="KW-0694">RNA-binding</keyword>
<dbReference type="Gene3D" id="3.40.50.150">
    <property type="entry name" value="Vaccinia Virus protein VP39"/>
    <property type="match status" value="1"/>
</dbReference>
<dbReference type="GO" id="GO:0008168">
    <property type="term" value="F:methyltransferase activity"/>
    <property type="evidence" value="ECO:0007669"/>
    <property type="project" value="UniProtKB-KW"/>
</dbReference>
<dbReference type="STRING" id="988480.A0A075AZ48"/>
<dbReference type="SUPFAM" id="SSF53335">
    <property type="entry name" value="S-adenosyl-L-methionine-dependent methyltransferases"/>
    <property type="match status" value="1"/>
</dbReference>
<dbReference type="PANTHER" id="PTHR14663">
    <property type="entry name" value="METHYLTRANSFERASE NSUN7-RELATED"/>
    <property type="match status" value="1"/>
</dbReference>
<feature type="binding site" evidence="5">
    <location>
        <position position="289"/>
    </location>
    <ligand>
        <name>S-adenosyl-L-methionine</name>
        <dbReference type="ChEBI" id="CHEBI:59789"/>
    </ligand>
</feature>
<dbReference type="InterPro" id="IPR049560">
    <property type="entry name" value="MeTrfase_RsmB-F_NOP2_cat"/>
</dbReference>
<name>A0A075AZ48_ROZAC</name>
<dbReference type="HOGENOM" id="CLU_467040_0_0_1"/>
<evidence type="ECO:0000256" key="5">
    <source>
        <dbReference type="PROSITE-ProRule" id="PRU01023"/>
    </source>
</evidence>
<keyword evidence="8" id="KW-1185">Reference proteome</keyword>
<reference evidence="7 8" key="1">
    <citation type="journal article" date="2013" name="Curr. Biol.">
        <title>Shared signatures of parasitism and phylogenomics unite Cryptomycota and microsporidia.</title>
        <authorList>
            <person name="James T.Y."/>
            <person name="Pelin A."/>
            <person name="Bonen L."/>
            <person name="Ahrendt S."/>
            <person name="Sain D."/>
            <person name="Corradi N."/>
            <person name="Stajich J.E."/>
        </authorList>
    </citation>
    <scope>NUCLEOTIDE SEQUENCE [LARGE SCALE GENOMIC DNA]</scope>
    <source>
        <strain evidence="7 8">CSF55</strain>
    </source>
</reference>
<dbReference type="PANTHER" id="PTHR14663:SF2">
    <property type="entry name" value="METHYLTRANSFERASE NSUN7-RELATED"/>
    <property type="match status" value="1"/>
</dbReference>
<proteinExistence type="inferred from homology"/>
<accession>A0A075AZ48</accession>
<feature type="domain" description="SAM-dependent MTase RsmB/NOP-type" evidence="6">
    <location>
        <begin position="152"/>
        <end position="458"/>
    </location>
</feature>
<evidence type="ECO:0000259" key="6">
    <source>
        <dbReference type="PROSITE" id="PS51686"/>
    </source>
</evidence>
<dbReference type="PROSITE" id="PS51686">
    <property type="entry name" value="SAM_MT_RSMB_NOP"/>
    <property type="match status" value="1"/>
</dbReference>
<dbReference type="GO" id="GO:0003723">
    <property type="term" value="F:RNA binding"/>
    <property type="evidence" value="ECO:0007669"/>
    <property type="project" value="UniProtKB-UniRule"/>
</dbReference>
<evidence type="ECO:0000256" key="4">
    <source>
        <dbReference type="ARBA" id="ARBA00022884"/>
    </source>
</evidence>
<sequence>MDDISTNYLRSKLAFSEPSIFEKEIKAVPYSDLDYVMAAELLDTFVGTISKRTNPVKNVTNENRHKVNKRSKTQFLVNYPELLQNLSLLKVLLYQVLKNQFNYNSGGIVYQHDSEYPQVREFAEAIYAYKVRLAACYARLRIEKQAIGSSPEEVLRNILPKEDRQETQIGVTKEQVLKKLSKLGYNVVDRKVDLDKKNDNNCITFDKDFDDLLVIPPALFNEIGESELIHRGWLAIQEKPSIVGPLEASISVKDDEFPVIIDARAGNGRTRASTLAAMIHNKGKIFAVEEKPGRLATLKRRLQLYNIKRNLLDPNDPHFENVSTIICEPPSSGSSIIDKFSYVIQEEELPEGEVDSKDLERLKNKQIETVEHALKCKNRMLLRLVPNVQTIIYVTHSVHFEENEQVVCEILDRNHVELDYVMPQFLNDEVKPFEFKECFKLAPSDYGNGIFVACFRKLYDEPIVEQSGDIFESEINNEQTMEEELIQIEHGQGNRKQKFKAKRILAQRHQFLNNDKNLKKSYIREDIDDILVKGKPIYNQVKFMKGLGIIGHSLSKFYKSNVSNNEIRKRNVWKYPVPNPKPWK</sequence>
<dbReference type="GO" id="GO:0032259">
    <property type="term" value="P:methylation"/>
    <property type="evidence" value="ECO:0007669"/>
    <property type="project" value="UniProtKB-KW"/>
</dbReference>
<feature type="binding site" evidence="5">
    <location>
        <position position="313"/>
    </location>
    <ligand>
        <name>S-adenosyl-L-methionine</name>
        <dbReference type="ChEBI" id="CHEBI:59789"/>
    </ligand>
</feature>
<keyword evidence="1 5" id="KW-0489">Methyltransferase</keyword>